<organism evidence="4 5">
    <name type="scientific">Paenibacillus xerothermodurans</name>
    <dbReference type="NCBI Taxonomy" id="1977292"/>
    <lineage>
        <taxon>Bacteria</taxon>
        <taxon>Bacillati</taxon>
        <taxon>Bacillota</taxon>
        <taxon>Bacilli</taxon>
        <taxon>Bacillales</taxon>
        <taxon>Paenibacillaceae</taxon>
        <taxon>Paenibacillus</taxon>
    </lineage>
</organism>
<dbReference type="InterPro" id="IPR008243">
    <property type="entry name" value="Chorismate_mutase_AroH"/>
</dbReference>
<dbReference type="GO" id="GO:0009073">
    <property type="term" value="P:aromatic amino acid family biosynthetic process"/>
    <property type="evidence" value="ECO:0007669"/>
    <property type="project" value="UniProtKB-UniRule"/>
</dbReference>
<feature type="binding site" evidence="2">
    <location>
        <position position="108"/>
    </location>
    <ligand>
        <name>prephenate</name>
        <dbReference type="ChEBI" id="CHEBI:29934"/>
    </ligand>
</feature>
<keyword evidence="3" id="KW-0413">Isomerase</keyword>
<evidence type="ECO:0000313" key="4">
    <source>
        <dbReference type="EMBL" id="PZE21943.1"/>
    </source>
</evidence>
<dbReference type="PROSITE" id="PS51167">
    <property type="entry name" value="CHORISMATE_MUT_1"/>
    <property type="match status" value="1"/>
</dbReference>
<gene>
    <name evidence="4" type="primary">aroH</name>
    <name evidence="4" type="ORF">CBW46_005950</name>
</gene>
<dbReference type="GO" id="GO:0046417">
    <property type="term" value="P:chorismate metabolic process"/>
    <property type="evidence" value="ECO:0007669"/>
    <property type="project" value="TreeGrafter"/>
</dbReference>
<accession>A0A2W1NTD4</accession>
<dbReference type="UniPathway" id="UPA00120">
    <property type="reaction ID" value="UER00203"/>
</dbReference>
<feature type="binding site" evidence="2">
    <location>
        <position position="90"/>
    </location>
    <ligand>
        <name>prephenate</name>
        <dbReference type="ChEBI" id="CHEBI:29934"/>
    </ligand>
</feature>
<dbReference type="GO" id="GO:0008652">
    <property type="term" value="P:amino acid biosynthetic process"/>
    <property type="evidence" value="ECO:0007669"/>
    <property type="project" value="UniProtKB-UniRule"/>
</dbReference>
<keyword evidence="5" id="KW-1185">Reference proteome</keyword>
<keyword evidence="2 3" id="KW-0028">Amino-acid biosynthesis</keyword>
<dbReference type="AlphaFoldDB" id="A0A2W1NTD4"/>
<keyword evidence="2 3" id="KW-0057">Aromatic amino acid biosynthesis</keyword>
<dbReference type="EMBL" id="NHRJ02000002">
    <property type="protein sequence ID" value="PZE21943.1"/>
    <property type="molecule type" value="Genomic_DNA"/>
</dbReference>
<dbReference type="EC" id="5.4.99.5" evidence="1 3"/>
<dbReference type="PANTHER" id="PTHR21164">
    <property type="entry name" value="CHORISMATE MUTASE"/>
    <property type="match status" value="1"/>
</dbReference>
<dbReference type="Pfam" id="PF07736">
    <property type="entry name" value="CM_1"/>
    <property type="match status" value="1"/>
</dbReference>
<comment type="catalytic activity">
    <reaction evidence="3">
        <text>chorismate = prephenate</text>
        <dbReference type="Rhea" id="RHEA:13897"/>
        <dbReference type="ChEBI" id="CHEBI:29748"/>
        <dbReference type="ChEBI" id="CHEBI:29934"/>
        <dbReference type="EC" id="5.4.99.5"/>
    </reaction>
</comment>
<protein>
    <recommendedName>
        <fullName evidence="1 3">chorismate mutase</fullName>
        <ecNumber evidence="1 3">5.4.99.5</ecNumber>
    </recommendedName>
</protein>
<feature type="binding site" evidence="2">
    <location>
        <position position="7"/>
    </location>
    <ligand>
        <name>prephenate</name>
        <dbReference type="ChEBI" id="CHEBI:29934"/>
    </ligand>
</feature>
<dbReference type="SUPFAM" id="SSF55298">
    <property type="entry name" value="YjgF-like"/>
    <property type="match status" value="1"/>
</dbReference>
<evidence type="ECO:0000256" key="1">
    <source>
        <dbReference type="NCBIfam" id="TIGR01796"/>
    </source>
</evidence>
<proteinExistence type="predicted"/>
<reference evidence="4" key="1">
    <citation type="submission" date="2018-06" db="EMBL/GenBank/DDBJ databases">
        <title>Paenibacillus xerothermodurans sp. nov. an extremely dry heat resistant spore forming bacterium isolated from the soil of Cape Canaveral, Florida.</title>
        <authorList>
            <person name="Seuylemezian A."/>
            <person name="Kaur N."/>
            <person name="Patil P."/>
            <person name="Patil P."/>
            <person name="Mayilraj S."/>
            <person name="Vaishampayan P."/>
        </authorList>
    </citation>
    <scope>NUCLEOTIDE SEQUENCE [LARGE SCALE GENOMIC DNA]</scope>
    <source>
        <strain evidence="4">ATCC 27380</strain>
    </source>
</reference>
<dbReference type="Gene3D" id="3.30.1330.40">
    <property type="entry name" value="RutC-like"/>
    <property type="match status" value="1"/>
</dbReference>
<sequence>MFVRGIRGATTVEHDEENEILSATTELLNQIIADNGIVPEEIASVFVTVTHDITATFPARAIRAMAGWELVPLMCALEVPVEGSLPKCIRLMVMVNTEKQQHEIVHVYQKEAMRLRPDLSKLTKA</sequence>
<dbReference type="Proteomes" id="UP000214746">
    <property type="component" value="Unassembled WGS sequence"/>
</dbReference>
<dbReference type="PIRSF" id="PIRSF005965">
    <property type="entry name" value="Chor_mut_AroH"/>
    <property type="match status" value="1"/>
</dbReference>
<dbReference type="GO" id="GO:0004106">
    <property type="term" value="F:chorismate mutase activity"/>
    <property type="evidence" value="ECO:0007669"/>
    <property type="project" value="UniProtKB-UniRule"/>
</dbReference>
<dbReference type="InterPro" id="IPR035959">
    <property type="entry name" value="RutC-like_sf"/>
</dbReference>
<dbReference type="OrthoDB" id="9802232at2"/>
<name>A0A2W1NTD4_PAEXE</name>
<evidence type="ECO:0000313" key="5">
    <source>
        <dbReference type="Proteomes" id="UP000214746"/>
    </source>
</evidence>
<dbReference type="RefSeq" id="WP_089199085.1">
    <property type="nucleotide sequence ID" value="NZ_NHRJ02000002.1"/>
</dbReference>
<dbReference type="NCBIfam" id="TIGR01796">
    <property type="entry name" value="CM_mono_aroH"/>
    <property type="match status" value="1"/>
</dbReference>
<dbReference type="PANTHER" id="PTHR21164:SF0">
    <property type="entry name" value="CHORISMATE MUTASE AROH"/>
    <property type="match status" value="1"/>
</dbReference>
<evidence type="ECO:0000256" key="2">
    <source>
        <dbReference type="PIRSR" id="PIRSR005965-1"/>
    </source>
</evidence>
<evidence type="ECO:0000256" key="3">
    <source>
        <dbReference type="PROSITE-ProRule" id="PRU00514"/>
    </source>
</evidence>
<comment type="caution">
    <text evidence="4">The sequence shown here is derived from an EMBL/GenBank/DDBJ whole genome shotgun (WGS) entry which is preliminary data.</text>
</comment>
<dbReference type="CDD" id="cd02185">
    <property type="entry name" value="AroH"/>
    <property type="match status" value="1"/>
</dbReference>